<dbReference type="Pfam" id="PF18199">
    <property type="entry name" value="Dynein_C"/>
    <property type="match status" value="1"/>
</dbReference>
<evidence type="ECO:0000256" key="12">
    <source>
        <dbReference type="SAM" id="MobiDB-lite"/>
    </source>
</evidence>
<dbReference type="FunFam" id="1.20.140.100:FF:000008">
    <property type="entry name" value="Dynein heavy chain domain 1"/>
    <property type="match status" value="1"/>
</dbReference>
<dbReference type="Gene3D" id="3.40.50.300">
    <property type="entry name" value="P-loop containing nucleotide triphosphate hydrolases"/>
    <property type="match status" value="6"/>
</dbReference>
<dbReference type="GO" id="GO:0005524">
    <property type="term" value="F:ATP binding"/>
    <property type="evidence" value="ECO:0007669"/>
    <property type="project" value="UniProtKB-KW"/>
</dbReference>
<feature type="coiled-coil region" evidence="11">
    <location>
        <begin position="3055"/>
        <end position="3131"/>
    </location>
</feature>
<keyword evidence="6" id="KW-0067">ATP-binding</keyword>
<organism evidence="14 15">
    <name type="scientific">Ictalurus punctatus</name>
    <name type="common">Channel catfish</name>
    <name type="synonym">Silurus punctatus</name>
    <dbReference type="NCBI Taxonomy" id="7998"/>
    <lineage>
        <taxon>Eukaryota</taxon>
        <taxon>Metazoa</taxon>
        <taxon>Chordata</taxon>
        <taxon>Craniata</taxon>
        <taxon>Vertebrata</taxon>
        <taxon>Euteleostomi</taxon>
        <taxon>Actinopterygii</taxon>
        <taxon>Neopterygii</taxon>
        <taxon>Teleostei</taxon>
        <taxon>Ostariophysi</taxon>
        <taxon>Siluriformes</taxon>
        <taxon>Ictaluridae</taxon>
        <taxon>Ictalurus</taxon>
    </lineage>
</organism>
<dbReference type="GO" id="GO:0045505">
    <property type="term" value="F:dynein intermediate chain binding"/>
    <property type="evidence" value="ECO:0007669"/>
    <property type="project" value="InterPro"/>
</dbReference>
<keyword evidence="3" id="KW-0963">Cytoplasm</keyword>
<dbReference type="InterPro" id="IPR024743">
    <property type="entry name" value="Dynein_HC_stalk"/>
</dbReference>
<dbReference type="Pfam" id="PF12774">
    <property type="entry name" value="AAA_6"/>
    <property type="match status" value="2"/>
</dbReference>
<keyword evidence="8 11" id="KW-0175">Coiled coil</keyword>
<evidence type="ECO:0000256" key="1">
    <source>
        <dbReference type="ARBA" id="ARBA00004245"/>
    </source>
</evidence>
<dbReference type="RefSeq" id="XP_053543489.1">
    <property type="nucleotide sequence ID" value="XM_053687514.1"/>
</dbReference>
<dbReference type="PANTHER" id="PTHR10676">
    <property type="entry name" value="DYNEIN HEAVY CHAIN FAMILY PROTEIN"/>
    <property type="match status" value="1"/>
</dbReference>
<dbReference type="Gene3D" id="1.20.140.100">
    <property type="entry name" value="Dynein heavy chain, N-terminal domain 2"/>
    <property type="match status" value="1"/>
</dbReference>
<name>A0A9F7RIC2_ICTPU</name>
<evidence type="ECO:0000256" key="9">
    <source>
        <dbReference type="ARBA" id="ARBA00023175"/>
    </source>
</evidence>
<evidence type="ECO:0000256" key="4">
    <source>
        <dbReference type="ARBA" id="ARBA00022701"/>
    </source>
</evidence>
<keyword evidence="9" id="KW-0505">Motor protein</keyword>
<comment type="subcellular location">
    <subcellularLocation>
        <location evidence="1">Cytoplasm</location>
        <location evidence="1">Cytoskeleton</location>
    </subcellularLocation>
</comment>
<dbReference type="GO" id="GO:0005874">
    <property type="term" value="C:microtubule"/>
    <property type="evidence" value="ECO:0007669"/>
    <property type="project" value="UniProtKB-KW"/>
</dbReference>
<dbReference type="Gene3D" id="3.20.180.20">
    <property type="entry name" value="Dynein heavy chain, N-terminal domain 2"/>
    <property type="match status" value="1"/>
</dbReference>
<dbReference type="GO" id="GO:0036156">
    <property type="term" value="C:inner dynein arm"/>
    <property type="evidence" value="ECO:0007669"/>
    <property type="project" value="TreeGrafter"/>
</dbReference>
<dbReference type="KEGG" id="ipu:108278093"/>
<dbReference type="InterPro" id="IPR003593">
    <property type="entry name" value="AAA+_ATPase"/>
</dbReference>
<evidence type="ECO:0000256" key="2">
    <source>
        <dbReference type="ARBA" id="ARBA00008887"/>
    </source>
</evidence>
<evidence type="ECO:0000256" key="8">
    <source>
        <dbReference type="ARBA" id="ARBA00023054"/>
    </source>
</evidence>
<dbReference type="GO" id="GO:0008569">
    <property type="term" value="F:minus-end-directed microtubule motor activity"/>
    <property type="evidence" value="ECO:0007669"/>
    <property type="project" value="TreeGrafter"/>
</dbReference>
<dbReference type="Gene3D" id="1.10.472.130">
    <property type="match status" value="1"/>
</dbReference>
<dbReference type="SUPFAM" id="SSF52540">
    <property type="entry name" value="P-loop containing nucleoside triphosphate hydrolases"/>
    <property type="match status" value="3"/>
</dbReference>
<reference evidence="15" key="2">
    <citation type="submission" date="2025-08" db="UniProtKB">
        <authorList>
            <consortium name="RefSeq"/>
        </authorList>
    </citation>
    <scope>IDENTIFICATION</scope>
    <source>
        <tissue evidence="15">Blood</tissue>
    </source>
</reference>
<dbReference type="Pfam" id="PF12780">
    <property type="entry name" value="AAA_8"/>
    <property type="match status" value="1"/>
</dbReference>
<feature type="coiled-coil region" evidence="11">
    <location>
        <begin position="3275"/>
        <end position="3316"/>
    </location>
</feature>
<evidence type="ECO:0000259" key="13">
    <source>
        <dbReference type="SMART" id="SM00382"/>
    </source>
</evidence>
<dbReference type="InterPro" id="IPR043157">
    <property type="entry name" value="Dynein_AAA1S"/>
</dbReference>
<dbReference type="Pfam" id="PF12777">
    <property type="entry name" value="MT"/>
    <property type="match status" value="1"/>
</dbReference>
<dbReference type="Gene3D" id="3.10.490.20">
    <property type="match status" value="1"/>
</dbReference>
<dbReference type="InterPro" id="IPR041228">
    <property type="entry name" value="Dynein_C"/>
</dbReference>
<evidence type="ECO:0000256" key="7">
    <source>
        <dbReference type="ARBA" id="ARBA00023017"/>
    </source>
</evidence>
<dbReference type="GO" id="GO:0030317">
    <property type="term" value="P:flagellated sperm motility"/>
    <property type="evidence" value="ECO:0007669"/>
    <property type="project" value="TreeGrafter"/>
</dbReference>
<evidence type="ECO:0000256" key="5">
    <source>
        <dbReference type="ARBA" id="ARBA00022741"/>
    </source>
</evidence>
<dbReference type="InterPro" id="IPR042222">
    <property type="entry name" value="Dynein_2_N"/>
</dbReference>
<dbReference type="GO" id="GO:0051959">
    <property type="term" value="F:dynein light intermediate chain binding"/>
    <property type="evidence" value="ECO:0007669"/>
    <property type="project" value="InterPro"/>
</dbReference>
<dbReference type="OrthoDB" id="5986589at2759"/>
<dbReference type="Gene3D" id="1.10.287.2620">
    <property type="match status" value="1"/>
</dbReference>
<evidence type="ECO:0000313" key="14">
    <source>
        <dbReference type="Proteomes" id="UP000221080"/>
    </source>
</evidence>
<comment type="similarity">
    <text evidence="2">Belongs to the dynein heavy chain family.</text>
</comment>
<protein>
    <submittedName>
        <fullName evidence="15">Dynein heavy chain domain-containing protein 1</fullName>
    </submittedName>
</protein>
<reference evidence="14" key="1">
    <citation type="journal article" date="2016" name="Nat. Commun.">
        <title>The channel catfish genome sequence provides insights into the evolution of scale formation in teleosts.</title>
        <authorList>
            <person name="Liu Z."/>
            <person name="Liu S."/>
            <person name="Yao J."/>
            <person name="Bao L."/>
            <person name="Zhang J."/>
            <person name="Li Y."/>
            <person name="Jiang C."/>
            <person name="Sun L."/>
            <person name="Wang R."/>
            <person name="Zhang Y."/>
            <person name="Zhou T."/>
            <person name="Zeng Q."/>
            <person name="Fu Q."/>
            <person name="Gao S."/>
            <person name="Li N."/>
            <person name="Koren S."/>
            <person name="Jiang Y."/>
            <person name="Zimin A."/>
            <person name="Xu P."/>
            <person name="Phillippy A.M."/>
            <person name="Geng X."/>
            <person name="Song L."/>
            <person name="Sun F."/>
            <person name="Li C."/>
            <person name="Wang X."/>
            <person name="Chen A."/>
            <person name="Jin Y."/>
            <person name="Yuan Z."/>
            <person name="Yang Y."/>
            <person name="Tan S."/>
            <person name="Peatman E."/>
            <person name="Lu J."/>
            <person name="Qin Z."/>
            <person name="Dunham R."/>
            <person name="Li Z."/>
            <person name="Sonstegard T."/>
            <person name="Feng J."/>
            <person name="Danzmann R.G."/>
            <person name="Schroeder S."/>
            <person name="Scheffler B."/>
            <person name="Duke M.V."/>
            <person name="Ballard L."/>
            <person name="Kucuktas H."/>
            <person name="Kaltenboeck L."/>
            <person name="Liu H."/>
            <person name="Armbruster J."/>
            <person name="Xie Y."/>
            <person name="Kirby M.L."/>
            <person name="Tian Y."/>
            <person name="Flanagan M.E."/>
            <person name="Mu W."/>
            <person name="Waldbieser G.C."/>
        </authorList>
    </citation>
    <scope>NUCLEOTIDE SEQUENCE [LARGE SCALE GENOMIC DNA]</scope>
    <source>
        <strain evidence="14">SDA103</strain>
    </source>
</reference>
<dbReference type="Pfam" id="PF12775">
    <property type="entry name" value="AAA_7"/>
    <property type="match status" value="1"/>
</dbReference>
<evidence type="ECO:0000256" key="6">
    <source>
        <dbReference type="ARBA" id="ARBA00022840"/>
    </source>
</evidence>
<dbReference type="InterPro" id="IPR041466">
    <property type="entry name" value="Dynein_AAA5_ext"/>
</dbReference>
<sequence length="4556" mass="515304">MSAPKKDIHRDTLTAPRRNSHDRSSAHNPGSVPTLPLLTSRSPTFMGEPPTDCPLSRPQISQLPNISVVELPQLVASVGPEVAMTDSVWTEGPGLISSALTADIPLRIIKHPQKIKTDSLGEGISKQGSTEGTEIGKESKTKCSPLTGVEVFEIFAQKKHLGGLQFYHLKGSEDGPYRPYDLHVVPCSKSGSDHYIFSPTSVIHVKNGCSVGLLNLAEWYREAILWKALRDIPFFRDYLLHKAFTRWHRNVCHVSFQRKCKNLQSKLLIDVPQFREALFNLTRLIEKLKKMHWLPQDESHTYTLTEFQTTLLKSNQQSRSFIEKFLHHRCLILTTVQETCYKTYQELQQVKEFQLSQCSKPLHLQQDLIRSLHKKLNQTGQVIQRLGNFTALMDCIIVQNLVSVTQCELMIYLNKVLKREQKNQGSLFQAELTFGVGGQLELSPSMHQFQELLHRALLSVVDSTLQVRKNCLCVLVDACNNLPDSKASLTASFSFVGGFQQPAPNPGITNNTSVRVRRAYEQSGSALTCTGSFPYKEETCVHTKMVLPKLSSFSLQGQRLQGQVYPLSRNQLEWHLQHHAGAQEIEKQQASIIQEALQESQQLCERHSWLVDAYLCASQWSPASLESMRGWPAPKYKEHIQMIQLWINQVHNVPTAFTTSNKLITINCSHIQEMLEPLLNTMKKDVLNLLSEELQLCAENLINDLKKFMECLQLEPTDLNEFANYASRVKCYKETDIYQKLENLCSLQKTIQLNFGNITPELVSLIEETFALWNQFVPLLRTATERVMQKLPSMINTLDNEFSSLTKQLEDLVCSATTGPFLDLNQNSSQIIPKLRIKSEQLHLIVAQLNELNGTNQSLRGQPLDLSFVMTAKQNMEARKELWELMDVSTAQIQEWRLVLFSKFVVSEAQNMVNEWLQRANSIAKVIPSSDEVLRETLYVFERISHQLSLLAKLSSSTMKHKHWANIFKDTDLLVSRGQNLTVGDLMSRDLWEHQNIISKICSKAKAEADMEQAFQRLQQSWEGTEFRLTKFIFCQKKNPQCGVTQQIKPSADFESTQNVSRENSCGSGTFTIMDLETLMAQAEDSVMTLSSMLFSPLVRDFKREVEMWVQLLQELDELLDFCERYQRKWMFLSRILHDMSMSTKNIELREKFSPVDEMFRELIQAISSDPHVLNFVRLRKTRETNCDFHGQHLRIILIKGLTAMEEICSQLLYLLDSPRSEFPRLCFLSDGEVIELLSLHLTPRSLLPFVRKCFRGVQWFEVDSNSTNDMTNENIEPDLPCTQMWINGVYGMLMEHVHFVCPLKLNLNPVICLDRLEKILHQTVKQLIVKCIAARQCSEPEENSPEENKQVHDNIPTPEHACIFITSAKDEGKTPNVLTSSFVKLISEYPLQCLLVAEEVLWYSEICKVSLSQAQNKWIDIKTQTTTKLQRLCKAVQDIFADSYNSTLATQHTVTALRAFILLIMKHSQQIAGLVDIKGSLESSFEWQRLMKYRHSVIDNWSNVGQDNPCYSEESVYVDVLGTQLAYGNEYIGPENWMMVNTTSTERAHLGILLAFTSYKCAFISGPLMSGKQRTALQLGWALGQQVITLRCCSSTSFVAVSQMFLGALQSGAWLVLSSVDLLEQGILSILGQCLTDIHQCLSINLENGQQKELQDHSDKVRHFDKNHSEMMTGIKCQVLFGENKILAKPSYGCIIISSNGYSAEIPENLRITTRPVSFMHPDSSIIAEVLLISLGFSEATSISRRLISLISLSSDLFCLPEFVCRDRCSWLVLLRKVIDASGIYLYRKSEETPEERPTNVSVSASENILQDYHLSPHKFTSKPSMANAIREEQALIKGVMSVLLSAICDHNTAFQFCNIFEEIFPAARYCPDFQYIIEEKERNVLRNAVTEELQQTAFCADSQILDNALTLHQTLKFSKAAVIVGPAGSGKTTLYRALAGAHRRLAGTSVEEIVADTNLLSRSSWCSVDIIVLFPNALSHEELFGACSEQTGSWRDGAFTKVLRDSEQYEFSGHSLPQTKQKHGPQKVKWLVLDGEPLICPKWFDSLSTLCNPENPFLSLSSGEKIHPSQEGIKILVETTSLDDATPSALARCSLVCISGNDTWKNVWKAEMDVLYWEHVLDQNCLKMWRCLAEDLFSSTIIFLRHKGLNSAMSNEGLDASTSSTGIANGLQEVMSFIKILCALLGESGKRSSLKSVSKEKTDPTLKPPSTELHARNLFVFAYIWGFGGQLHPRHWPQFDIFAREALFKCRYKIEVPVKGTVFEHFFNLSDEMLADSTSLSRFTKNRDPQHFYTFVPQYNNYAYLLDRLLEAHYPTLLVGEAGSGKTILCKTLLQERPHLHVPVSQLLGSADLCNILERIGCQNTSLDSLDTTMQHQALLLFVDDLHESASGKTSATLETLRQCISRDGVQNSDGYHFKLFSSGAVSYLGTCRTLGTHKSGYSQISPRLSRLFTVLVLPVMTADILYSIHSSQLLQWLRNFQPMPRIADMAHCIVATTFDVYLAVCEHLSSSAHSPHIVWSLHDLQKVFQGMCLFDPRTTAQYLHQRRPSVNFQSLSSFSLSAFDPAFLGPARNILSIVRLWVHECLRTFGDRLSSNEESQKLVSFLSQASEKNFGSKLVTESQIFAEMPDPECQIKSTPTDDINQHGHMTMQQDNVECIASRKESASPLVVVVTEDQSKLTESECSEELSSSNSNATCEEPHTISIRPHQVLIEISSSNDMVFSPEFSRLHMCRAQKQLQRNIVYQERDLDVLIEQLTNIVKSIEEKDTFCKYAKFAVYHQRVRQLIHILRALLIPNGHGVLLGAAKKTGRKTTVRLAAYLTGYQLIEVHCGNEVKLKEMLKEAQHQIDMHGEHVVFMVHENTSQATRDELLVIMETWRHVDQELKEVRSHISDVVKNSPDQSISHVNKRYFSNKQRHIHVFLLLPLSQHTYERETGQSSVIACHITKALTLCCCVEVYHTWSTEDLVEIASVHLKYSVDDNTLVANIAQAMAAIHQSATKYASTFLNTICDQLYSPQRYIELTEYFSHLRDHLFEQGRTHANRLATVLAHLKDLTNTAQDYSQEAFQLKVKFQEAQKELSQLQMAMDTERAVCEKTHQHCLLEESWFSHLQEQLDLAEEQAQDALKEVTPLYQAALLALLSLNQSDLDEVRRYRHPPEGVVILMNAICMLFNCPCNWESGKHLLGQPNFLQELQFFDHSKLSNELFEELGQIVQAPNFQTDLVCDVSQACESLCSWVRAVYQYACVKRRMAPQEAHKNHLNNCMVEIRARLQVARLQEEAARDRLEVVEKQHQFVRNNLKELSAQLHKVEIQEKEAAVTIKQVSCYIEKWNMAKKETEMNDHTIPGDALLLAAAITYLGPFGPDIRLDLLKKWHKMCLTGKIIICPEDIRTSLFDESQLHSTENAHFEHIPVAMELHRVLSQALGRDQHLIQAVSPSHVLKLLLWGHRAPWAHKWALLTDTQQHKKRSCQTRLTGLFPVNAGGTEKEDFELIVSADDPEFIHKISHGAKKGMKVLVTEIEHAVPREEFLSMLDRPAGNHIFDVFHPVKALHPEFCLFLSTSLPAKVLLDEIHPFILMKVKVIDLSLSTPEVQGIILSDLIQSKCSELWLKLCQLQRDKQVCQDKLHADEVSLLDYILQSSTPLLQDPEFLPYVSLCQRASLRLQSEIEELSNAMDGHKAIMNDFHGITALATALYRALQDVGRLYPFYFFPLCNFLIALRETLALKGWPDATCSAEMLEGVVMSDISHRIVSHILDHYRPYLFQNHAELLRLFFSVAFFMHTEGCSEIERVIFLRGLSNIESAEYDPSPEQSGPMLPSWIPTHAKVVLGLLEKISSFHGLIASLRNSSRQWQEYFHFPSATVVGTVPCQSHTHLTTLQRAIIWKTFCPQWLAAVVDDLSACQQGQSIRSTVAGGPHTSSPEALSSFLSRNKGPVIVTMPSQIEYGSGSIHPLHWIKHSVLHQAEMKEVKVVVLSFGSKCQTDDVLSSLNTATQTGYWLVLNNCHLLDHWDARVVTQLRQLISCTENGHWTNIEADKGLNPIGGGAGNQVHPHFRLWFITKGNAPLSIPAFIRMCATHLVFDSQWDLKDELCSSLSQVTSTVLPTMNMVDPLLRSAILHSVLMQRQKLKHLGNGSIYKWSYEDLLALTDAYARIAKLCHDPIGALEYVAAYLIYGGHVSDSADLEAVEAVCRVCLQPPPSTWGSGPQILSEMISMRGHFDEDILKTVQHCLETTLNNNDTLLLGFSAEMASEIVKIRSHSLRILLLQSEESFAAVGHYNGMFEHLPELADYKMAQERLKALQTKFEWKRESRGVGEGKASLGPIHTFLQTEWENLAEIVSSLLGNAFQPSKDLSASHNTKSSIISQLETRADLLQMYQLEEYSGSPPVYCLSAFANPRGFLAALIRDTVLIKQSDISHITLHFQVLGSATSPAFKPSNGIYLSGLELHGALWDTQLGALQDTVSPKPCPFPLLWVRAQVRNSISNSSHSSPSNSCTKALYNCPLYLDSQSKDGVWSLSENNIVTYVPLMTRLDPVLCKMRRVRLVSALENKFG</sequence>
<keyword evidence="10" id="KW-0206">Cytoskeleton</keyword>
<keyword evidence="5" id="KW-0547">Nucleotide-binding</keyword>
<dbReference type="InterPro" id="IPR043160">
    <property type="entry name" value="Dynein_C_barrel"/>
</dbReference>
<dbReference type="Pfam" id="PF17852">
    <property type="entry name" value="Dynein_AAA_lid"/>
    <property type="match status" value="1"/>
</dbReference>
<dbReference type="GeneID" id="108278093"/>
<feature type="compositionally biased region" description="Basic and acidic residues" evidence="12">
    <location>
        <begin position="1"/>
        <end position="12"/>
    </location>
</feature>
<dbReference type="InterPro" id="IPR024317">
    <property type="entry name" value="Dynein_heavy_chain_D4_dom"/>
</dbReference>
<dbReference type="InterPro" id="IPR013602">
    <property type="entry name" value="Dynein_heavy_linker"/>
</dbReference>
<accession>A0A9F7RIC2</accession>
<dbReference type="Gene3D" id="1.20.920.30">
    <property type="match status" value="1"/>
</dbReference>
<evidence type="ECO:0000256" key="11">
    <source>
        <dbReference type="SAM" id="Coils"/>
    </source>
</evidence>
<gene>
    <name evidence="15" type="primary">LOC108278093</name>
</gene>
<dbReference type="InterPro" id="IPR042219">
    <property type="entry name" value="AAA_lid_11_sf"/>
</dbReference>
<dbReference type="Gene3D" id="1.10.8.720">
    <property type="entry name" value="Region D6 of dynein motor"/>
    <property type="match status" value="1"/>
</dbReference>
<dbReference type="InterPro" id="IPR027417">
    <property type="entry name" value="P-loop_NTPase"/>
</dbReference>
<dbReference type="SMART" id="SM00382">
    <property type="entry name" value="AAA"/>
    <property type="match status" value="2"/>
</dbReference>
<dbReference type="Gene3D" id="1.20.58.1120">
    <property type="match status" value="1"/>
</dbReference>
<dbReference type="GO" id="GO:0036126">
    <property type="term" value="C:sperm flagellum"/>
    <property type="evidence" value="ECO:0007669"/>
    <property type="project" value="TreeGrafter"/>
</dbReference>
<feature type="region of interest" description="Disordered" evidence="12">
    <location>
        <begin position="1"/>
        <end position="54"/>
    </location>
</feature>
<dbReference type="InterPro" id="IPR042228">
    <property type="entry name" value="Dynein_linker_3"/>
</dbReference>
<proteinExistence type="inferred from homology"/>
<dbReference type="Gene3D" id="1.20.920.20">
    <property type="match status" value="1"/>
</dbReference>
<dbReference type="InterPro" id="IPR035699">
    <property type="entry name" value="AAA_6"/>
</dbReference>
<feature type="region of interest" description="Disordered" evidence="12">
    <location>
        <begin position="119"/>
        <end position="140"/>
    </location>
</feature>
<evidence type="ECO:0000313" key="15">
    <source>
        <dbReference type="RefSeq" id="XP_053543489.1"/>
    </source>
</evidence>
<dbReference type="PANTHER" id="PTHR10676:SF359">
    <property type="entry name" value="DYNEIN HEAVY CHAIN DOMAIN-CONTAINING PROTEIN 1"/>
    <property type="match status" value="1"/>
</dbReference>
<keyword evidence="7" id="KW-0243">Dynein</keyword>
<keyword evidence="4" id="KW-0493">Microtubule</keyword>
<feature type="domain" description="AAA+ ATPase" evidence="13">
    <location>
        <begin position="1919"/>
        <end position="2103"/>
    </location>
</feature>
<dbReference type="Pfam" id="PF08393">
    <property type="entry name" value="DHC_N2"/>
    <property type="match status" value="1"/>
</dbReference>
<dbReference type="Proteomes" id="UP000221080">
    <property type="component" value="Chromosome 17"/>
</dbReference>
<dbReference type="Gene3D" id="1.10.8.710">
    <property type="match status" value="1"/>
</dbReference>
<keyword evidence="14" id="KW-1185">Reference proteome</keyword>
<evidence type="ECO:0000256" key="10">
    <source>
        <dbReference type="ARBA" id="ARBA00023212"/>
    </source>
</evidence>
<dbReference type="InterPro" id="IPR026983">
    <property type="entry name" value="DHC"/>
</dbReference>
<feature type="domain" description="AAA+ ATPase" evidence="13">
    <location>
        <begin position="2314"/>
        <end position="2464"/>
    </location>
</feature>
<evidence type="ECO:0000256" key="3">
    <source>
        <dbReference type="ARBA" id="ARBA00022490"/>
    </source>
</evidence>